<gene>
    <name evidence="10" type="ORF">MNV_1070009</name>
</gene>
<keyword evidence="11" id="KW-1185">Reference proteome</keyword>
<dbReference type="InterPro" id="IPR027417">
    <property type="entry name" value="P-loop_NTPase"/>
</dbReference>
<reference evidence="11" key="1">
    <citation type="submission" date="2017-06" db="EMBL/GenBank/DDBJ databases">
        <authorList>
            <person name="Cremers G."/>
        </authorList>
    </citation>
    <scope>NUCLEOTIDE SEQUENCE [LARGE SCALE GENOMIC DNA]</scope>
</reference>
<dbReference type="RefSeq" id="WP_096203545.1">
    <property type="nucleotide sequence ID" value="NZ_FZMP01000010.1"/>
</dbReference>
<keyword evidence="2" id="KW-0813">Transport</keyword>
<dbReference type="GO" id="GO:0005886">
    <property type="term" value="C:plasma membrane"/>
    <property type="evidence" value="ECO:0007669"/>
    <property type="project" value="UniProtKB-SubCell"/>
</dbReference>
<dbReference type="GO" id="GO:0005524">
    <property type="term" value="F:ATP binding"/>
    <property type="evidence" value="ECO:0007669"/>
    <property type="project" value="UniProtKB-KW"/>
</dbReference>
<dbReference type="AlphaFoldDB" id="A0A284VIV4"/>
<comment type="similarity">
    <text evidence="8">Belongs to the ABC transporter superfamily. Drug exporter-1 (DrugE1) (TC 3.A.1.105) family.</text>
</comment>
<evidence type="ECO:0000313" key="11">
    <source>
        <dbReference type="Proteomes" id="UP000218615"/>
    </source>
</evidence>
<dbReference type="Gene3D" id="3.40.50.300">
    <property type="entry name" value="P-loop containing nucleotide triphosphate hydrolases"/>
    <property type="match status" value="1"/>
</dbReference>
<dbReference type="InterPro" id="IPR003439">
    <property type="entry name" value="ABC_transporter-like_ATP-bd"/>
</dbReference>
<dbReference type="InterPro" id="IPR017871">
    <property type="entry name" value="ABC_transporter-like_CS"/>
</dbReference>
<dbReference type="OrthoDB" id="31298at2157"/>
<dbReference type="PROSITE" id="PS50893">
    <property type="entry name" value="ABC_TRANSPORTER_2"/>
    <property type="match status" value="1"/>
</dbReference>
<dbReference type="EMBL" id="FZMP01000010">
    <property type="protein sequence ID" value="SNQ59119.1"/>
    <property type="molecule type" value="Genomic_DNA"/>
</dbReference>
<dbReference type="GO" id="GO:1900753">
    <property type="term" value="P:doxorubicin transport"/>
    <property type="evidence" value="ECO:0007669"/>
    <property type="project" value="InterPro"/>
</dbReference>
<dbReference type="Proteomes" id="UP000218615">
    <property type="component" value="Unassembled WGS sequence"/>
</dbReference>
<evidence type="ECO:0000256" key="1">
    <source>
        <dbReference type="ARBA" id="ARBA00004413"/>
    </source>
</evidence>
<name>A0A284VIV4_9EURY</name>
<dbReference type="InterPro" id="IPR025302">
    <property type="entry name" value="DrrA1/2-like_C"/>
</dbReference>
<dbReference type="FunFam" id="3.40.50.300:FF:000589">
    <property type="entry name" value="ABC transporter, ATP-binding subunit"/>
    <property type="match status" value="1"/>
</dbReference>
<dbReference type="InterPro" id="IPR005894">
    <property type="entry name" value="DrrA"/>
</dbReference>
<feature type="domain" description="ABC transporter" evidence="9">
    <location>
        <begin position="16"/>
        <end position="249"/>
    </location>
</feature>
<keyword evidence="5 10" id="KW-0067">ATP-binding</keyword>
<dbReference type="PANTHER" id="PTHR43582:SF2">
    <property type="entry name" value="LINEARMYCIN RESISTANCE ATP-BINDING PROTEIN LNRL"/>
    <property type="match status" value="1"/>
</dbReference>
<dbReference type="PROSITE" id="PS00211">
    <property type="entry name" value="ABC_TRANSPORTER_1"/>
    <property type="match status" value="1"/>
</dbReference>
<keyword evidence="3" id="KW-1003">Cell membrane</keyword>
<keyword evidence="4" id="KW-0547">Nucleotide-binding</keyword>
<evidence type="ECO:0000256" key="2">
    <source>
        <dbReference type="ARBA" id="ARBA00022448"/>
    </source>
</evidence>
<dbReference type="Pfam" id="PF13732">
    <property type="entry name" value="DrrA1-3_C"/>
    <property type="match status" value="1"/>
</dbReference>
<dbReference type="NCBIfam" id="TIGR01188">
    <property type="entry name" value="drrA"/>
    <property type="match status" value="1"/>
</dbReference>
<evidence type="ECO:0000256" key="5">
    <source>
        <dbReference type="ARBA" id="ARBA00022840"/>
    </source>
</evidence>
<dbReference type="InterPro" id="IPR003593">
    <property type="entry name" value="AAA+_ATPase"/>
</dbReference>
<evidence type="ECO:0000256" key="7">
    <source>
        <dbReference type="ARBA" id="ARBA00023136"/>
    </source>
</evidence>
<comment type="subcellular location">
    <subcellularLocation>
        <location evidence="1">Cell membrane</location>
        <topology evidence="1">Peripheral membrane protein</topology>
        <orientation evidence="1">Cytoplasmic side</orientation>
    </subcellularLocation>
</comment>
<evidence type="ECO:0000256" key="4">
    <source>
        <dbReference type="ARBA" id="ARBA00022741"/>
    </source>
</evidence>
<evidence type="ECO:0000256" key="8">
    <source>
        <dbReference type="ARBA" id="ARBA00049985"/>
    </source>
</evidence>
<dbReference type="GO" id="GO:0016887">
    <property type="term" value="F:ATP hydrolysis activity"/>
    <property type="evidence" value="ECO:0007669"/>
    <property type="project" value="InterPro"/>
</dbReference>
<proteinExistence type="inferred from homology"/>
<organism evidence="10 11">
    <name type="scientific">Candidatus Methanoperedens nitratireducens</name>
    <dbReference type="NCBI Taxonomy" id="1392998"/>
    <lineage>
        <taxon>Archaea</taxon>
        <taxon>Methanobacteriati</taxon>
        <taxon>Methanobacteriota</taxon>
        <taxon>Stenosarchaea group</taxon>
        <taxon>Methanomicrobia</taxon>
        <taxon>Methanosarcinales</taxon>
        <taxon>ANME-2 cluster</taxon>
        <taxon>Candidatus Methanoperedentaceae</taxon>
        <taxon>Candidatus Methanoperedens</taxon>
    </lineage>
</organism>
<dbReference type="SUPFAM" id="SSF52540">
    <property type="entry name" value="P-loop containing nucleoside triphosphate hydrolases"/>
    <property type="match status" value="1"/>
</dbReference>
<dbReference type="PANTHER" id="PTHR43582">
    <property type="entry name" value="LINEARMYCIN RESISTANCE ATP-BINDING PROTEIN LNRL"/>
    <property type="match status" value="1"/>
</dbReference>
<protein>
    <submittedName>
        <fullName evidence="10">Daunorubicin resistance ABC transporter ATP-binding subunit</fullName>
    </submittedName>
</protein>
<evidence type="ECO:0000256" key="6">
    <source>
        <dbReference type="ARBA" id="ARBA00022967"/>
    </source>
</evidence>
<sequence length="339" mass="38007">MDAINQPESPNRDKIIQIKSLDKTFQNRRTITAVKDVSFDVINGEIFGLLGPNGAGKTTLIRMLTTLIKPTSGTAIIAGYDIKKEQEQIRNLIGVCPQNSTIDNQLTAWENLDFYAKLFNMPDDEREEGIRQALKIASLVDRANTPVYTFSGGMRRKLEIARAFIHKPLILFLDEPTIALDPESRRAVWQQIITLNSEGVTIILTTHYMDEAEKLCNRVAFINGGKLVALDSPDNLKKSLPTGDLIDVVVDRTEAPLISELKNIENIIEVKINENKLQVSVKNGKSALPQIVNIIERYKIKIESISMRSPSLEDVFIHYTGKKLDAPANDPRSAWRGTR</sequence>
<dbReference type="GO" id="GO:0043215">
    <property type="term" value="P:daunorubicin transport"/>
    <property type="evidence" value="ECO:0007669"/>
    <property type="project" value="InterPro"/>
</dbReference>
<dbReference type="SMART" id="SM00382">
    <property type="entry name" value="AAA"/>
    <property type="match status" value="1"/>
</dbReference>
<evidence type="ECO:0000256" key="3">
    <source>
        <dbReference type="ARBA" id="ARBA00022475"/>
    </source>
</evidence>
<keyword evidence="7" id="KW-0472">Membrane</keyword>
<accession>A0A284VIV4</accession>
<evidence type="ECO:0000313" key="10">
    <source>
        <dbReference type="EMBL" id="SNQ59119.1"/>
    </source>
</evidence>
<keyword evidence="6" id="KW-1278">Translocase</keyword>
<dbReference type="Pfam" id="PF00005">
    <property type="entry name" value="ABC_tran"/>
    <property type="match status" value="1"/>
</dbReference>
<evidence type="ECO:0000259" key="9">
    <source>
        <dbReference type="PROSITE" id="PS50893"/>
    </source>
</evidence>